<keyword evidence="3" id="KW-0158">Chromosome</keyword>
<sequence length="221" mass="25016">MLAWWEFFFDGCCCGSLALLYAKIRIGQIESGSRKEPISEVSQLHSTLRELNEEKERATAMKQSNVARFGASIPLILKIIEQNAGKFTRKPIGPIGAYIELKDNSWAVAIEQCLRNLLPAFLCDNMQDRNILANLLRKSNILSFTCIVAKFTDRRYATASNEPLQKYITVARQVVISDDNVFNALVDQGQIESVLLIESDELARTMMSRSVIFFVSFCIFF</sequence>
<dbReference type="AlphaFoldDB" id="A0A183D9H5"/>
<keyword evidence="7 11" id="KW-0175">Coiled coil</keyword>
<dbReference type="GO" id="GO:0003684">
    <property type="term" value="F:damaged DNA binding"/>
    <property type="evidence" value="ECO:0007669"/>
    <property type="project" value="TreeGrafter"/>
</dbReference>
<feature type="domain" description="SMC hinge" evidence="12">
    <location>
        <begin position="92"/>
        <end position="205"/>
    </location>
</feature>
<evidence type="ECO:0000259" key="12">
    <source>
        <dbReference type="Pfam" id="PF06470"/>
    </source>
</evidence>
<dbReference type="InterPro" id="IPR036277">
    <property type="entry name" value="SMC_hinge_sf"/>
</dbReference>
<keyword evidence="6" id="KW-0067">ATP-binding</keyword>
<dbReference type="WBParaSite" id="GPUH_0000537301-mRNA-1">
    <property type="protein sequence ID" value="GPUH_0000537301-mRNA-1"/>
    <property type="gene ID" value="GPUH_0000537301"/>
</dbReference>
<keyword evidence="10" id="KW-0539">Nucleus</keyword>
<dbReference type="InterPro" id="IPR010935">
    <property type="entry name" value="SMC_hinge"/>
</dbReference>
<evidence type="ECO:0000313" key="13">
    <source>
        <dbReference type="EMBL" id="VDK50445.1"/>
    </source>
</evidence>
<dbReference type="GO" id="GO:0005524">
    <property type="term" value="F:ATP binding"/>
    <property type="evidence" value="ECO:0007669"/>
    <property type="project" value="UniProtKB-KW"/>
</dbReference>
<dbReference type="OrthoDB" id="10072614at2759"/>
<evidence type="ECO:0000256" key="1">
    <source>
        <dbReference type="ARBA" id="ARBA00004123"/>
    </source>
</evidence>
<evidence type="ECO:0000256" key="2">
    <source>
        <dbReference type="ARBA" id="ARBA00004286"/>
    </source>
</evidence>
<evidence type="ECO:0000256" key="6">
    <source>
        <dbReference type="ARBA" id="ARBA00022840"/>
    </source>
</evidence>
<dbReference type="GO" id="GO:0035861">
    <property type="term" value="C:site of double-strand break"/>
    <property type="evidence" value="ECO:0007669"/>
    <property type="project" value="TreeGrafter"/>
</dbReference>
<evidence type="ECO:0000256" key="7">
    <source>
        <dbReference type="ARBA" id="ARBA00023054"/>
    </source>
</evidence>
<gene>
    <name evidence="13" type="ORF">GPUH_LOCUS5367</name>
</gene>
<dbReference type="PANTHER" id="PTHR19306">
    <property type="entry name" value="STRUCTURAL MAINTENANCE OF CHROMOSOMES 5,6 SMC5, SMC6"/>
    <property type="match status" value="1"/>
</dbReference>
<keyword evidence="8" id="KW-0233">DNA recombination</keyword>
<dbReference type="GO" id="GO:0000724">
    <property type="term" value="P:double-strand break repair via homologous recombination"/>
    <property type="evidence" value="ECO:0007669"/>
    <property type="project" value="TreeGrafter"/>
</dbReference>
<protein>
    <submittedName>
        <fullName evidence="15">SMC hinge domain-containing protein</fullName>
    </submittedName>
</protein>
<evidence type="ECO:0000256" key="10">
    <source>
        <dbReference type="ARBA" id="ARBA00023242"/>
    </source>
</evidence>
<keyword evidence="5" id="KW-0227">DNA damage</keyword>
<comment type="subcellular location">
    <subcellularLocation>
        <location evidence="2">Chromosome</location>
    </subcellularLocation>
    <subcellularLocation>
        <location evidence="1">Nucleus</location>
    </subcellularLocation>
</comment>
<keyword evidence="9" id="KW-0234">DNA repair</keyword>
<evidence type="ECO:0000313" key="14">
    <source>
        <dbReference type="Proteomes" id="UP000271098"/>
    </source>
</evidence>
<evidence type="ECO:0000313" key="15">
    <source>
        <dbReference type="WBParaSite" id="GPUH_0000537301-mRNA-1"/>
    </source>
</evidence>
<reference evidence="13 14" key="2">
    <citation type="submission" date="2018-11" db="EMBL/GenBank/DDBJ databases">
        <authorList>
            <consortium name="Pathogen Informatics"/>
        </authorList>
    </citation>
    <scope>NUCLEOTIDE SEQUENCE [LARGE SCALE GENOMIC DNA]</scope>
</reference>
<evidence type="ECO:0000256" key="3">
    <source>
        <dbReference type="ARBA" id="ARBA00022454"/>
    </source>
</evidence>
<reference evidence="15" key="1">
    <citation type="submission" date="2016-06" db="UniProtKB">
        <authorList>
            <consortium name="WormBaseParasite"/>
        </authorList>
    </citation>
    <scope>IDENTIFICATION</scope>
</reference>
<dbReference type="EMBL" id="UYRT01011276">
    <property type="protein sequence ID" value="VDK50445.1"/>
    <property type="molecule type" value="Genomic_DNA"/>
</dbReference>
<dbReference type="GO" id="GO:0030915">
    <property type="term" value="C:Smc5-Smc6 complex"/>
    <property type="evidence" value="ECO:0007669"/>
    <property type="project" value="TreeGrafter"/>
</dbReference>
<accession>A0A183D9H5</accession>
<evidence type="ECO:0000256" key="5">
    <source>
        <dbReference type="ARBA" id="ARBA00022763"/>
    </source>
</evidence>
<evidence type="ECO:0000256" key="11">
    <source>
        <dbReference type="SAM" id="Coils"/>
    </source>
</evidence>
<dbReference type="Pfam" id="PF06470">
    <property type="entry name" value="SMC_hinge"/>
    <property type="match status" value="1"/>
</dbReference>
<dbReference type="GO" id="GO:0051276">
    <property type="term" value="P:chromosome organization"/>
    <property type="evidence" value="ECO:0007669"/>
    <property type="project" value="InterPro"/>
</dbReference>
<dbReference type="GO" id="GO:0003697">
    <property type="term" value="F:single-stranded DNA binding"/>
    <property type="evidence" value="ECO:0007669"/>
    <property type="project" value="TreeGrafter"/>
</dbReference>
<evidence type="ECO:0000256" key="4">
    <source>
        <dbReference type="ARBA" id="ARBA00022741"/>
    </source>
</evidence>
<dbReference type="PANTHER" id="PTHR19306:SF6">
    <property type="entry name" value="STRUCTURAL MAINTENANCE OF CHROMOSOMES PROTEIN 6"/>
    <property type="match status" value="1"/>
</dbReference>
<organism evidence="15">
    <name type="scientific">Gongylonema pulchrum</name>
    <dbReference type="NCBI Taxonomy" id="637853"/>
    <lineage>
        <taxon>Eukaryota</taxon>
        <taxon>Metazoa</taxon>
        <taxon>Ecdysozoa</taxon>
        <taxon>Nematoda</taxon>
        <taxon>Chromadorea</taxon>
        <taxon>Rhabditida</taxon>
        <taxon>Spirurina</taxon>
        <taxon>Spiruromorpha</taxon>
        <taxon>Spiruroidea</taxon>
        <taxon>Gongylonematidae</taxon>
        <taxon>Gongylonema</taxon>
    </lineage>
</organism>
<dbReference type="SUPFAM" id="SSF75553">
    <property type="entry name" value="Smc hinge domain"/>
    <property type="match status" value="1"/>
</dbReference>
<proteinExistence type="predicted"/>
<dbReference type="GO" id="GO:0005634">
    <property type="term" value="C:nucleus"/>
    <property type="evidence" value="ECO:0007669"/>
    <property type="project" value="UniProtKB-SubCell"/>
</dbReference>
<feature type="coiled-coil region" evidence="11">
    <location>
        <begin position="41"/>
        <end position="68"/>
    </location>
</feature>
<evidence type="ECO:0000256" key="8">
    <source>
        <dbReference type="ARBA" id="ARBA00023172"/>
    </source>
</evidence>
<keyword evidence="4" id="KW-0547">Nucleotide-binding</keyword>
<evidence type="ECO:0000256" key="9">
    <source>
        <dbReference type="ARBA" id="ARBA00023204"/>
    </source>
</evidence>
<dbReference type="Proteomes" id="UP000271098">
    <property type="component" value="Unassembled WGS sequence"/>
</dbReference>
<name>A0A183D9H5_9BILA</name>
<keyword evidence="14" id="KW-1185">Reference proteome</keyword>